<gene>
    <name evidence="2" type="ORF">IAA66_01070</name>
</gene>
<feature type="transmembrane region" description="Helical" evidence="1">
    <location>
        <begin position="137"/>
        <end position="164"/>
    </location>
</feature>
<comment type="caution">
    <text evidence="2">The sequence shown here is derived from an EMBL/GenBank/DDBJ whole genome shotgun (WGS) entry which is preliminary data.</text>
</comment>
<accession>A0A9D0YU59</accession>
<evidence type="ECO:0000313" key="2">
    <source>
        <dbReference type="EMBL" id="HIQ62162.1"/>
    </source>
</evidence>
<organism evidence="2 3">
    <name type="scientific">Candidatus Avichristensenella intestinipullorum</name>
    <dbReference type="NCBI Taxonomy" id="2840693"/>
    <lineage>
        <taxon>Bacteria</taxon>
        <taxon>Bacillati</taxon>
        <taxon>Bacillota</taxon>
        <taxon>Clostridia</taxon>
        <taxon>Candidatus Avichristensenella</taxon>
    </lineage>
</organism>
<feature type="transmembrane region" description="Helical" evidence="1">
    <location>
        <begin position="170"/>
        <end position="197"/>
    </location>
</feature>
<evidence type="ECO:0008006" key="4">
    <source>
        <dbReference type="Google" id="ProtNLM"/>
    </source>
</evidence>
<reference evidence="2" key="1">
    <citation type="submission" date="2020-10" db="EMBL/GenBank/DDBJ databases">
        <authorList>
            <person name="Gilroy R."/>
        </authorList>
    </citation>
    <scope>NUCLEOTIDE SEQUENCE</scope>
    <source>
        <strain evidence="2">ChiHile30-977</strain>
    </source>
</reference>
<keyword evidence="1" id="KW-0812">Transmembrane</keyword>
<keyword evidence="1" id="KW-0472">Membrane</keyword>
<evidence type="ECO:0000256" key="1">
    <source>
        <dbReference type="SAM" id="Phobius"/>
    </source>
</evidence>
<dbReference type="EMBL" id="DVFI01000013">
    <property type="protein sequence ID" value="HIQ62162.1"/>
    <property type="molecule type" value="Genomic_DNA"/>
</dbReference>
<sequence>MAWDLSADREREQMESLRNAWLEREEVILNHFRVSAAMFRWGYRILGIIAALVAAIMLAVGLIERNLIVVLFGVVLIYKEIKLCKPKFNGSYVSAYAEVEAAVAAVRRGESGSFPPEYTPDTQKLREPMLGAICGKLAVIAGFLLFCAVAFAGMGVLGIAFVLIDVDFREFFWLFVPLSVLFALIGAPLGAAGVVYARSAWAVRKR</sequence>
<evidence type="ECO:0000313" key="3">
    <source>
        <dbReference type="Proteomes" id="UP000886819"/>
    </source>
</evidence>
<dbReference type="AlphaFoldDB" id="A0A9D0YU59"/>
<reference evidence="2" key="2">
    <citation type="journal article" date="2021" name="PeerJ">
        <title>Extensive microbial diversity within the chicken gut microbiome revealed by metagenomics and culture.</title>
        <authorList>
            <person name="Gilroy R."/>
            <person name="Ravi A."/>
            <person name="Getino M."/>
            <person name="Pursley I."/>
            <person name="Horton D.L."/>
            <person name="Alikhan N.F."/>
            <person name="Baker D."/>
            <person name="Gharbi K."/>
            <person name="Hall N."/>
            <person name="Watson M."/>
            <person name="Adriaenssens E.M."/>
            <person name="Foster-Nyarko E."/>
            <person name="Jarju S."/>
            <person name="Secka A."/>
            <person name="Antonio M."/>
            <person name="Oren A."/>
            <person name="Chaudhuri R.R."/>
            <person name="La Ragione R."/>
            <person name="Hildebrand F."/>
            <person name="Pallen M.J."/>
        </authorList>
    </citation>
    <scope>NUCLEOTIDE SEQUENCE</scope>
    <source>
        <strain evidence="2">ChiHile30-977</strain>
    </source>
</reference>
<keyword evidence="1" id="KW-1133">Transmembrane helix</keyword>
<proteinExistence type="predicted"/>
<feature type="transmembrane region" description="Helical" evidence="1">
    <location>
        <begin position="45"/>
        <end position="78"/>
    </location>
</feature>
<protein>
    <recommendedName>
        <fullName evidence="4">Transmembrane protein</fullName>
    </recommendedName>
</protein>
<name>A0A9D0YU59_9FIRM</name>
<dbReference type="Proteomes" id="UP000886819">
    <property type="component" value="Unassembled WGS sequence"/>
</dbReference>